<dbReference type="PANTHER" id="PTHR31286">
    <property type="entry name" value="GLYCINE-RICH CELL WALL STRUCTURAL PROTEIN 1.8-LIKE"/>
    <property type="match status" value="1"/>
</dbReference>
<comment type="caution">
    <text evidence="2">The sequence shown here is derived from an EMBL/GenBank/DDBJ whole genome shotgun (WGS) entry which is preliminary data.</text>
</comment>
<dbReference type="AlphaFoldDB" id="A0AAW2WDY1"/>
<name>A0AAW2WDY1_9LAMI</name>
<dbReference type="InterPro" id="IPR040256">
    <property type="entry name" value="At4g02000-like"/>
</dbReference>
<organism evidence="2">
    <name type="scientific">Sesamum latifolium</name>
    <dbReference type="NCBI Taxonomy" id="2727402"/>
    <lineage>
        <taxon>Eukaryota</taxon>
        <taxon>Viridiplantae</taxon>
        <taxon>Streptophyta</taxon>
        <taxon>Embryophyta</taxon>
        <taxon>Tracheophyta</taxon>
        <taxon>Spermatophyta</taxon>
        <taxon>Magnoliopsida</taxon>
        <taxon>eudicotyledons</taxon>
        <taxon>Gunneridae</taxon>
        <taxon>Pentapetalae</taxon>
        <taxon>asterids</taxon>
        <taxon>lamiids</taxon>
        <taxon>Lamiales</taxon>
        <taxon>Pedaliaceae</taxon>
        <taxon>Sesamum</taxon>
    </lineage>
</organism>
<reference evidence="2" key="1">
    <citation type="submission" date="2020-06" db="EMBL/GenBank/DDBJ databases">
        <authorList>
            <person name="Li T."/>
            <person name="Hu X."/>
            <person name="Zhang T."/>
            <person name="Song X."/>
            <person name="Zhang H."/>
            <person name="Dai N."/>
            <person name="Sheng W."/>
            <person name="Hou X."/>
            <person name="Wei L."/>
        </authorList>
    </citation>
    <scope>NUCLEOTIDE SEQUENCE</scope>
    <source>
        <strain evidence="2">KEN1</strain>
        <tissue evidence="2">Leaf</tissue>
    </source>
</reference>
<dbReference type="Pfam" id="PF00078">
    <property type="entry name" value="RVT_1"/>
    <property type="match status" value="1"/>
</dbReference>
<evidence type="ECO:0000313" key="2">
    <source>
        <dbReference type="EMBL" id="KAL0439882.1"/>
    </source>
</evidence>
<dbReference type="EMBL" id="JACGWN010000008">
    <property type="protein sequence ID" value="KAL0439882.1"/>
    <property type="molecule type" value="Genomic_DNA"/>
</dbReference>
<accession>A0AAW2WDY1</accession>
<reference evidence="2" key="2">
    <citation type="journal article" date="2024" name="Plant">
        <title>Genomic evolution and insights into agronomic trait innovations of Sesamum species.</title>
        <authorList>
            <person name="Miao H."/>
            <person name="Wang L."/>
            <person name="Qu L."/>
            <person name="Liu H."/>
            <person name="Sun Y."/>
            <person name="Le M."/>
            <person name="Wang Q."/>
            <person name="Wei S."/>
            <person name="Zheng Y."/>
            <person name="Lin W."/>
            <person name="Duan Y."/>
            <person name="Cao H."/>
            <person name="Xiong S."/>
            <person name="Wang X."/>
            <person name="Wei L."/>
            <person name="Li C."/>
            <person name="Ma Q."/>
            <person name="Ju M."/>
            <person name="Zhao R."/>
            <person name="Li G."/>
            <person name="Mu C."/>
            <person name="Tian Q."/>
            <person name="Mei H."/>
            <person name="Zhang T."/>
            <person name="Gao T."/>
            <person name="Zhang H."/>
        </authorList>
    </citation>
    <scope>NUCLEOTIDE SEQUENCE</scope>
    <source>
        <strain evidence="2">KEN1</strain>
    </source>
</reference>
<gene>
    <name evidence="2" type="ORF">Slati_2471200</name>
</gene>
<sequence>MEEVIEEGLWLFQGQPIVLQKWEPGMVLHKLQHTQVSVWIKLRHLPIELWTNEGLSTVASGIGKPLYPDAITRACTRLNFTRVCVMLDISSKLPKHIVIMAPREDGSESACKVNVEYEWLPPKCNTCMSLGHSMKGCPTMKLKQPAVSVYVQKPVMNGPVLQNQVHRKPVIHAEPNAKEASPDSGSCLVDREDKAILNVRGLNRRDHQVSVNNLVSEHRLQFISLLETRVSAVNVTRVQQGMLPRWHWYVDYTGPGNRIWLSWDDDFIGMDVLDVGAQCVHCKVYIRCIHAHVLMTIVYGKNDVVGRRRLWADHARISQTVRDTPWLVGGNFNTVLDVSEVCGHSGDIRGVTKEFQKCLQDTGLITLPTQGEWFSWHNCSSGSRSLWKRLDQLLRIWQHRIVGTTMFAVTRKLKALKSIFRAQRQKKGDLSNNVKLAASFLDAAQNLLAQDRLSPLFLHLEFCCKMILRLATKLEQNMLHQRAKLAWMKGRDQCSRIFFRKVAQRCSSKRIFQITDSTGQVLTTQPEVFNEFITYYQTLLGGERRNRMIDLCYLRPWARHVISEDEALLLVQPVTPDEIKQAVFDIDKVKAPGPDGYSSGFFKAAWPIVGEEVTRAIMEFFVTGRILKQVNSTLISLILRMRGVLEKLISPSQNAFVPGRSIGDNILLAQELFNGYNQQYLPPRCALKVDLRKAYDTVEWDFLSAVLTLFGFPEQFIL</sequence>
<dbReference type="PANTHER" id="PTHR31286:SF165">
    <property type="entry name" value="DUF4283 DOMAIN-CONTAINING PROTEIN"/>
    <property type="match status" value="1"/>
</dbReference>
<evidence type="ECO:0000259" key="1">
    <source>
        <dbReference type="Pfam" id="PF00078"/>
    </source>
</evidence>
<dbReference type="Gene3D" id="3.60.10.10">
    <property type="entry name" value="Endonuclease/exonuclease/phosphatase"/>
    <property type="match status" value="1"/>
</dbReference>
<dbReference type="InterPro" id="IPR036691">
    <property type="entry name" value="Endo/exonu/phosph_ase_sf"/>
</dbReference>
<dbReference type="SUPFAM" id="SSF56219">
    <property type="entry name" value="DNase I-like"/>
    <property type="match status" value="1"/>
</dbReference>
<feature type="domain" description="Reverse transcriptase" evidence="1">
    <location>
        <begin position="627"/>
        <end position="715"/>
    </location>
</feature>
<proteinExistence type="predicted"/>
<dbReference type="InterPro" id="IPR000477">
    <property type="entry name" value="RT_dom"/>
</dbReference>
<protein>
    <recommendedName>
        <fullName evidence="1">Reverse transcriptase domain-containing protein</fullName>
    </recommendedName>
</protein>